<accession>A0AAE0CI16</accession>
<evidence type="ECO:0000313" key="2">
    <source>
        <dbReference type="EMBL" id="KAK2652181.1"/>
    </source>
</evidence>
<gene>
    <name evidence="2" type="ORF">Ddye_012037</name>
</gene>
<evidence type="ECO:0000259" key="1">
    <source>
        <dbReference type="Pfam" id="PF13456"/>
    </source>
</evidence>
<comment type="caution">
    <text evidence="2">The sequence shown here is derived from an EMBL/GenBank/DDBJ whole genome shotgun (WGS) entry which is preliminary data.</text>
</comment>
<keyword evidence="3" id="KW-1185">Reference proteome</keyword>
<dbReference type="GO" id="GO:0004523">
    <property type="term" value="F:RNA-DNA hybrid ribonuclease activity"/>
    <property type="evidence" value="ECO:0007669"/>
    <property type="project" value="InterPro"/>
</dbReference>
<dbReference type="AlphaFoldDB" id="A0AAE0CI16"/>
<sequence>MVVPVNQEKTSHHYVWKGDERPSLLRDDVTTIHVVVWNEWLARNQWIFESKAMDFRSILSFVWRTTYNANLLEIECMRNCVYDLLILRRFDLHGSSVRASVIRSVIWSSPAPGWTKVNTDGEVLGSPCAGGCGGIFPNCRTFVNGCFVVPLDHVFVFEAELLAASMTINFAGQNGWHQIWLESDSSYVVQLFSSRSEQVP</sequence>
<dbReference type="GO" id="GO:0003676">
    <property type="term" value="F:nucleic acid binding"/>
    <property type="evidence" value="ECO:0007669"/>
    <property type="project" value="InterPro"/>
</dbReference>
<dbReference type="InterPro" id="IPR044730">
    <property type="entry name" value="RNase_H-like_dom_plant"/>
</dbReference>
<proteinExistence type="predicted"/>
<dbReference type="EMBL" id="JANJYI010000004">
    <property type="protein sequence ID" value="KAK2652181.1"/>
    <property type="molecule type" value="Genomic_DNA"/>
</dbReference>
<dbReference type="InterPro" id="IPR036397">
    <property type="entry name" value="RNaseH_sf"/>
</dbReference>
<dbReference type="SUPFAM" id="SSF53098">
    <property type="entry name" value="Ribonuclease H-like"/>
    <property type="match status" value="1"/>
</dbReference>
<dbReference type="InterPro" id="IPR052929">
    <property type="entry name" value="RNase_H-like_EbsB-rel"/>
</dbReference>
<dbReference type="Gene3D" id="3.30.420.10">
    <property type="entry name" value="Ribonuclease H-like superfamily/Ribonuclease H"/>
    <property type="match status" value="1"/>
</dbReference>
<protein>
    <recommendedName>
        <fullName evidence="1">RNase H type-1 domain-containing protein</fullName>
    </recommendedName>
</protein>
<organism evidence="2 3">
    <name type="scientific">Dipteronia dyeriana</name>
    <dbReference type="NCBI Taxonomy" id="168575"/>
    <lineage>
        <taxon>Eukaryota</taxon>
        <taxon>Viridiplantae</taxon>
        <taxon>Streptophyta</taxon>
        <taxon>Embryophyta</taxon>
        <taxon>Tracheophyta</taxon>
        <taxon>Spermatophyta</taxon>
        <taxon>Magnoliopsida</taxon>
        <taxon>eudicotyledons</taxon>
        <taxon>Gunneridae</taxon>
        <taxon>Pentapetalae</taxon>
        <taxon>rosids</taxon>
        <taxon>malvids</taxon>
        <taxon>Sapindales</taxon>
        <taxon>Sapindaceae</taxon>
        <taxon>Hippocastanoideae</taxon>
        <taxon>Acereae</taxon>
        <taxon>Dipteronia</taxon>
    </lineage>
</organism>
<dbReference type="CDD" id="cd06222">
    <property type="entry name" value="RNase_H_like"/>
    <property type="match status" value="1"/>
</dbReference>
<dbReference type="Proteomes" id="UP001280121">
    <property type="component" value="Unassembled WGS sequence"/>
</dbReference>
<dbReference type="PANTHER" id="PTHR47074:SF75">
    <property type="entry name" value="RNASE H TYPE-1 DOMAIN-CONTAINING PROTEIN"/>
    <property type="match status" value="1"/>
</dbReference>
<reference evidence="2" key="1">
    <citation type="journal article" date="2023" name="Plant J.">
        <title>Genome sequences and population genomics provide insights into the demographic history, inbreeding, and mutation load of two 'living fossil' tree species of Dipteronia.</title>
        <authorList>
            <person name="Feng Y."/>
            <person name="Comes H.P."/>
            <person name="Chen J."/>
            <person name="Zhu S."/>
            <person name="Lu R."/>
            <person name="Zhang X."/>
            <person name="Li P."/>
            <person name="Qiu J."/>
            <person name="Olsen K.M."/>
            <person name="Qiu Y."/>
        </authorList>
    </citation>
    <scope>NUCLEOTIDE SEQUENCE</scope>
    <source>
        <strain evidence="2">KIB01</strain>
    </source>
</reference>
<dbReference type="Pfam" id="PF13456">
    <property type="entry name" value="RVT_3"/>
    <property type="match status" value="1"/>
</dbReference>
<dbReference type="InterPro" id="IPR012337">
    <property type="entry name" value="RNaseH-like_sf"/>
</dbReference>
<dbReference type="InterPro" id="IPR002156">
    <property type="entry name" value="RNaseH_domain"/>
</dbReference>
<evidence type="ECO:0000313" key="3">
    <source>
        <dbReference type="Proteomes" id="UP001280121"/>
    </source>
</evidence>
<dbReference type="PANTHER" id="PTHR47074">
    <property type="entry name" value="BNAC02G40300D PROTEIN"/>
    <property type="match status" value="1"/>
</dbReference>
<feature type="domain" description="RNase H type-1" evidence="1">
    <location>
        <begin position="118"/>
        <end position="197"/>
    </location>
</feature>
<name>A0AAE0CI16_9ROSI</name>